<dbReference type="InterPro" id="IPR008620">
    <property type="entry name" value="FixH"/>
</dbReference>
<evidence type="ECO:0000256" key="1">
    <source>
        <dbReference type="SAM" id="Phobius"/>
    </source>
</evidence>
<dbReference type="RefSeq" id="WP_084199066.1">
    <property type="nucleotide sequence ID" value="NZ_BMYL01000002.1"/>
</dbReference>
<sequence>MSKQLPREDSQPWYKQFWPWFLIALPAAVVVAGINMVFVAHEGADDLVADEYYKDGLAINRKLEKIERARSLNIAANIFIQGSDIVIKTSGPVNDQLLKLDMSHPLESNQDFSLMLVQSVPGEYRGRLPAAVAPRWHWSLTSEGEQAWRLDGSVTAADLGNGQGG</sequence>
<dbReference type="Proteomes" id="UP000235162">
    <property type="component" value="Unassembled WGS sequence"/>
</dbReference>
<accession>A0AAP8SNB8</accession>
<keyword evidence="1" id="KW-1133">Transmembrane helix</keyword>
<keyword evidence="3" id="KW-1185">Reference proteome</keyword>
<dbReference type="Pfam" id="PF05751">
    <property type="entry name" value="FixH"/>
    <property type="match status" value="1"/>
</dbReference>
<keyword evidence="1" id="KW-0812">Transmembrane</keyword>
<proteinExistence type="predicted"/>
<evidence type="ECO:0008006" key="4">
    <source>
        <dbReference type="Google" id="ProtNLM"/>
    </source>
</evidence>
<dbReference type="EMBL" id="PKUR01000002">
    <property type="protein sequence ID" value="PLW86462.1"/>
    <property type="molecule type" value="Genomic_DNA"/>
</dbReference>
<keyword evidence="1" id="KW-0472">Membrane</keyword>
<evidence type="ECO:0000313" key="2">
    <source>
        <dbReference type="EMBL" id="PLW86462.1"/>
    </source>
</evidence>
<organism evidence="2 3">
    <name type="scientific">Halioglobus japonicus</name>
    <dbReference type="NCBI Taxonomy" id="930805"/>
    <lineage>
        <taxon>Bacteria</taxon>
        <taxon>Pseudomonadati</taxon>
        <taxon>Pseudomonadota</taxon>
        <taxon>Gammaproteobacteria</taxon>
        <taxon>Cellvibrionales</taxon>
        <taxon>Halieaceae</taxon>
        <taxon>Halioglobus</taxon>
    </lineage>
</organism>
<comment type="caution">
    <text evidence="2">The sequence shown here is derived from an EMBL/GenBank/DDBJ whole genome shotgun (WGS) entry which is preliminary data.</text>
</comment>
<gene>
    <name evidence="2" type="ORF">C0029_08610</name>
</gene>
<feature type="transmembrane region" description="Helical" evidence="1">
    <location>
        <begin position="20"/>
        <end position="40"/>
    </location>
</feature>
<reference evidence="2 3" key="1">
    <citation type="submission" date="2018-01" db="EMBL/GenBank/DDBJ databases">
        <title>The draft genome sequence of Halioglobus japonicus S1-36.</title>
        <authorList>
            <person name="Du Z.-J."/>
            <person name="Shi M.-J."/>
        </authorList>
    </citation>
    <scope>NUCLEOTIDE SEQUENCE [LARGE SCALE GENOMIC DNA]</scope>
    <source>
        <strain evidence="2 3">S1-36</strain>
    </source>
</reference>
<evidence type="ECO:0000313" key="3">
    <source>
        <dbReference type="Proteomes" id="UP000235162"/>
    </source>
</evidence>
<dbReference type="AlphaFoldDB" id="A0AAP8SNB8"/>
<dbReference type="KEGG" id="hja:BST95_09575"/>
<protein>
    <recommendedName>
        <fullName evidence="4">Nitrogen fixation protein FixH</fullName>
    </recommendedName>
</protein>
<name>A0AAP8SNB8_9GAMM</name>